<sequence>MADLKTGTTIGGNTIWSQANLPLLTNGNTLTYKGFKVYTENDKPTKAEIGLGNVTNDAQVKKSGDEMTGDLTLKNNSQLTVPRCINLVSDTTNLAPWLLTTRSDNNAVTDPFPSQHTRTFTLFINTKSNTSDPGGGANLAALLSHQATTGAGSIELQAYDAPNKTTGATGILRAQIGLNGWDGSINLAGASLNVGMTTTINSNLYANELISKGAGNRNVTMQDTNGNELAMLFADTGKNLYVRTGGSYVSRFAADGTLILANGLTVPRQVFVNGASLPVNNGQVRLDTSADGNAVGDGATHLGMKLEDGKYYHYFRGAGVMYIDMKGGISSSTPLYMNGVDQAIPKVEMLSTGAAGAKNFLRRFRGGLPDIIWHETVQGGDYRLAIGDTDADYQLRISADGANRGGYVFGGTFTADRGNDGFKIRYKPDTESAMFQIWNRDTSVLNSYFGYGSSNQATVNLYNRLGDIGVSTPNAAFRLDNTTLTLGNSSSAEASQRAFTIRNWGNNSAGGYRAAVLEVGDGTSYHFYSQRRSDNLVEIAFVGDAYVNGTTFLQNNARVRGSDGISIEADTNCHVWFRTAGGAEKAVLYAENNGSVKLRTSNQQYSLTIADGMILATGQQTTGDTRGLIRGAVTGGAFVAWRDRPAGLLLDCPDSRNLAYAIWKATHWGEQHIASMDVHAGGGNPVVIMHVGGGEFTFNNVGYFSTNGAMYAGGNGDFNDVYIRSDIRLKSNLVELKDALSKVEQLKGYIYDKKQKIEDEEPQHREAGIIAQDLQKVLPEAVRENEETGMLTISPSSVNALLITAINELRERLEAIERKIGA</sequence>
<keyword evidence="13" id="KW-1185">Reference proteome</keyword>
<evidence type="ECO:0000313" key="12">
    <source>
        <dbReference type="EMBL" id="AGJ71670.1"/>
    </source>
</evidence>
<keyword evidence="5" id="KW-1160">Virus entry into host cell</keyword>
<evidence type="ECO:0000256" key="9">
    <source>
        <dbReference type="ARBA" id="ARBA00035669"/>
    </source>
</evidence>
<keyword evidence="3" id="KW-0946">Virion</keyword>
<dbReference type="RefSeq" id="YP_008060785.1">
    <property type="nucleotide sequence ID" value="NC_021344.2"/>
</dbReference>
<evidence type="ECO:0000259" key="11">
    <source>
        <dbReference type="PROSITE" id="PS51688"/>
    </source>
</evidence>
<dbReference type="KEGG" id="vg:16205079"/>
<gene>
    <name evidence="12" type="ORF">Lw1_gp265</name>
</gene>
<feature type="domain" description="Peptidase S74" evidence="11">
    <location>
        <begin position="725"/>
        <end position="820"/>
    </location>
</feature>
<reference evidence="12" key="1">
    <citation type="submission" date="2013-03" db="EMBL/GenBank/DDBJ databases">
        <authorList>
            <person name="Kushkina A.I."/>
            <person name="Tovkach F.I."/>
            <person name="Comeau A.M."/>
            <person name="Kostetskii I.E."/>
            <person name="Lisovskiy I."/>
            <person name="Ostapchuk A.M."/>
            <person name="Voychuk S.I."/>
            <person name="Gorb T.Y."/>
            <person name="Romanyuk L.V."/>
        </authorList>
    </citation>
    <scope>NUCLEOTIDE SEQUENCE [LARGE SCALE GENOMIC DNA]</scope>
</reference>
<comment type="subunit">
    <text evidence="9">Homotrimer. Interacts with the receptor-recognizing protein Gp38.</text>
</comment>
<dbReference type="SMR" id="M9UY43"/>
<organism evidence="12 13">
    <name type="scientific">Escherichia phage Lw1</name>
    <dbReference type="NCBI Taxonomy" id="1307804"/>
    <lineage>
        <taxon>Viruses</taxon>
        <taxon>Duplodnaviria</taxon>
        <taxon>Heunggongvirae</taxon>
        <taxon>Uroviricota</taxon>
        <taxon>Caudoviricetes</taxon>
        <taxon>Pantevenvirales</taxon>
        <taxon>Straboviridae</taxon>
        <taxon>Pseudotevenvirus</taxon>
        <taxon>Pseudotevenvirus lw1</taxon>
    </lineage>
</organism>
<keyword evidence="5" id="KW-1161">Viral attachment to host cell</keyword>
<evidence type="ECO:0000256" key="6">
    <source>
        <dbReference type="ARBA" id="ARBA00033188"/>
    </source>
</evidence>
<keyword evidence="3" id="KW-1230">Viral tail fiber protein</keyword>
<evidence type="ECO:0000256" key="10">
    <source>
        <dbReference type="ARBA" id="ARBA00035705"/>
    </source>
</evidence>
<dbReference type="Proteomes" id="UP000012999">
    <property type="component" value="Segment"/>
</dbReference>
<dbReference type="InterPro" id="IPR030392">
    <property type="entry name" value="S74_ICA"/>
</dbReference>
<evidence type="ECO:0000256" key="3">
    <source>
        <dbReference type="ARBA" id="ARBA00022672"/>
    </source>
</evidence>
<evidence type="ECO:0000256" key="4">
    <source>
        <dbReference type="ARBA" id="ARBA00022732"/>
    </source>
</evidence>
<comment type="function">
    <text evidence="7">The C-terminal chaperone protein mediates homotrimerization and proper folding of the catalytic trimer.</text>
</comment>
<evidence type="ECO:0000256" key="5">
    <source>
        <dbReference type="ARBA" id="ARBA00022804"/>
    </source>
</evidence>
<keyword evidence="4" id="KW-1227">Viral tail protein</keyword>
<evidence type="ECO:0000256" key="7">
    <source>
        <dbReference type="ARBA" id="ARBA00035610"/>
    </source>
</evidence>
<dbReference type="PROSITE" id="PS51688">
    <property type="entry name" value="ICA"/>
    <property type="match status" value="1"/>
</dbReference>
<evidence type="ECO:0000313" key="13">
    <source>
        <dbReference type="Proteomes" id="UP000012999"/>
    </source>
</evidence>
<evidence type="ECO:0000256" key="8">
    <source>
        <dbReference type="ARBA" id="ARBA00035637"/>
    </source>
</evidence>
<protein>
    <recommendedName>
        <fullName evidence="10">Long tail fiber protein Gp37</fullName>
    </recommendedName>
    <alternativeName>
        <fullName evidence="6">Receptor-recognizing protein</fullName>
    </alternativeName>
</protein>
<dbReference type="GeneID" id="16205079"/>
<evidence type="ECO:0000256" key="1">
    <source>
        <dbReference type="ARBA" id="ARBA00004328"/>
    </source>
</evidence>
<proteinExistence type="inferred from homology"/>
<dbReference type="GO" id="GO:0098024">
    <property type="term" value="C:virus tail, fiber"/>
    <property type="evidence" value="ECO:0007669"/>
    <property type="project" value="UniProtKB-KW"/>
</dbReference>
<dbReference type="EMBL" id="KC801932">
    <property type="protein sequence ID" value="AGJ71670.1"/>
    <property type="molecule type" value="Genomic_DNA"/>
</dbReference>
<accession>M9UY43</accession>
<evidence type="ECO:0000256" key="2">
    <source>
        <dbReference type="ARBA" id="ARBA00022581"/>
    </source>
</evidence>
<comment type="similarity">
    <text evidence="8">Belongs to the S16-like long tail fiber protein Gp37 family.</text>
</comment>
<dbReference type="GO" id="GO:0019062">
    <property type="term" value="P:virion attachment to host cell"/>
    <property type="evidence" value="ECO:0007669"/>
    <property type="project" value="UniProtKB-KW"/>
</dbReference>
<keyword evidence="2" id="KW-0945">Host-virus interaction</keyword>
<name>M9UY43_9CAUD</name>
<dbReference type="Pfam" id="PF13884">
    <property type="entry name" value="Peptidase_S74"/>
    <property type="match status" value="1"/>
</dbReference>
<comment type="subcellular location">
    <subcellularLocation>
        <location evidence="1">Virion</location>
    </subcellularLocation>
</comment>